<evidence type="ECO:0000256" key="4">
    <source>
        <dbReference type="SAM" id="MobiDB-lite"/>
    </source>
</evidence>
<feature type="region of interest" description="Disordered" evidence="4">
    <location>
        <begin position="220"/>
        <end position="286"/>
    </location>
</feature>
<feature type="compositionally biased region" description="Low complexity" evidence="4">
    <location>
        <begin position="326"/>
        <end position="344"/>
    </location>
</feature>
<protein>
    <recommendedName>
        <fullName evidence="5">HMG box domain-containing protein</fullName>
    </recommendedName>
</protein>
<evidence type="ECO:0000256" key="2">
    <source>
        <dbReference type="ARBA" id="ARBA00023163"/>
    </source>
</evidence>
<feature type="domain" description="HMG box" evidence="5">
    <location>
        <begin position="66"/>
        <end position="134"/>
    </location>
</feature>
<dbReference type="PANTHER" id="PTHR10270:SF161">
    <property type="entry name" value="SEX-DETERMINING REGION Y PROTEIN"/>
    <property type="match status" value="1"/>
</dbReference>
<dbReference type="STRING" id="933084.A0A067P8W6"/>
<sequence>MGNPAKSASDEPAAQSTRRTRHDSLSGSESSGYSPYHQMSKADLDPVDDDLHAALIAQALNADGTPKRPMNAFMIFARKRRPEVSAANQTMRTGDISKILSKEWNSMDMNDKQFYLDQAKKLKDNFNSKYPDYVYRRRPNNSRKKRRTEGGPSRLADSASTLDPGEDFQGGMEWEEHSPGEVDESLGYPGGDLNYPRVHHASPSPMSDEVNYAATHSRVSSYPSYEPPANQYNSSAFPAPSIQASHSYHSHSQNQPAPHSLFTSEHGGGSTLWGTSTSGVGRPVHGRTTSAGWSVIPPLNIGGHHDASLGVLPSTKSEIYAPSRSWTSSASSASSGASNGPTSNPNLTFPTLNSSFYPQQPQSPGRQDDNTPHATSPHQYFSSAGHYSGRNGTHYEESGYAQPSSLHSSNNSGYLTSHHEDTTSRQSTLPQPLPSISTYALAQSLNAMTPSPASSGHSHLGFWDRDRLDGPP</sequence>
<dbReference type="SMART" id="SM00398">
    <property type="entry name" value="HMG"/>
    <property type="match status" value="1"/>
</dbReference>
<organism evidence="6 7">
    <name type="scientific">Jaapia argillacea MUCL 33604</name>
    <dbReference type="NCBI Taxonomy" id="933084"/>
    <lineage>
        <taxon>Eukaryota</taxon>
        <taxon>Fungi</taxon>
        <taxon>Dikarya</taxon>
        <taxon>Basidiomycota</taxon>
        <taxon>Agaricomycotina</taxon>
        <taxon>Agaricomycetes</taxon>
        <taxon>Agaricomycetidae</taxon>
        <taxon>Jaapiales</taxon>
        <taxon>Jaapiaceae</taxon>
        <taxon>Jaapia</taxon>
    </lineage>
</organism>
<dbReference type="Pfam" id="PF00505">
    <property type="entry name" value="HMG_box"/>
    <property type="match status" value="1"/>
</dbReference>
<evidence type="ECO:0000256" key="1">
    <source>
        <dbReference type="ARBA" id="ARBA00023125"/>
    </source>
</evidence>
<dbReference type="PROSITE" id="PS50118">
    <property type="entry name" value="HMG_BOX_2"/>
    <property type="match status" value="1"/>
</dbReference>
<keyword evidence="2" id="KW-0804">Transcription</keyword>
<dbReference type="PANTHER" id="PTHR10270">
    <property type="entry name" value="SOX TRANSCRIPTION FACTOR"/>
    <property type="match status" value="1"/>
</dbReference>
<feature type="DNA-binding region" description="HMG box" evidence="3">
    <location>
        <begin position="66"/>
        <end position="134"/>
    </location>
</feature>
<feature type="region of interest" description="Disordered" evidence="4">
    <location>
        <begin position="1"/>
        <end position="45"/>
    </location>
</feature>
<dbReference type="EMBL" id="KL197749">
    <property type="protein sequence ID" value="KDQ51363.1"/>
    <property type="molecule type" value="Genomic_DNA"/>
</dbReference>
<evidence type="ECO:0000313" key="7">
    <source>
        <dbReference type="Proteomes" id="UP000027265"/>
    </source>
</evidence>
<evidence type="ECO:0000259" key="5">
    <source>
        <dbReference type="PROSITE" id="PS50118"/>
    </source>
</evidence>
<evidence type="ECO:0000313" key="6">
    <source>
        <dbReference type="EMBL" id="KDQ51363.1"/>
    </source>
</evidence>
<feature type="compositionally biased region" description="Polar residues" evidence="4">
    <location>
        <begin position="372"/>
        <end position="382"/>
    </location>
</feature>
<dbReference type="OrthoDB" id="1919336at2759"/>
<dbReference type="SUPFAM" id="SSF47095">
    <property type="entry name" value="HMG-box"/>
    <property type="match status" value="1"/>
</dbReference>
<keyword evidence="7" id="KW-1185">Reference proteome</keyword>
<keyword evidence="1 3" id="KW-0238">DNA-binding</keyword>
<dbReference type="Gene3D" id="1.10.30.10">
    <property type="entry name" value="High mobility group box domain"/>
    <property type="match status" value="1"/>
</dbReference>
<dbReference type="AlphaFoldDB" id="A0A067P8W6"/>
<name>A0A067P8W6_9AGAM</name>
<keyword evidence="3" id="KW-0539">Nucleus</keyword>
<evidence type="ECO:0000256" key="3">
    <source>
        <dbReference type="PROSITE-ProRule" id="PRU00267"/>
    </source>
</evidence>
<dbReference type="GO" id="GO:0001228">
    <property type="term" value="F:DNA-binding transcription activator activity, RNA polymerase II-specific"/>
    <property type="evidence" value="ECO:0007669"/>
    <property type="project" value="TreeGrafter"/>
</dbReference>
<feature type="compositionally biased region" description="Polar residues" evidence="4">
    <location>
        <begin position="424"/>
        <end position="433"/>
    </location>
</feature>
<dbReference type="InterPro" id="IPR050140">
    <property type="entry name" value="SRY-related_HMG-box_TF-like"/>
</dbReference>
<dbReference type="InParanoid" id="A0A067P8W6"/>
<feature type="compositionally biased region" description="Low complexity" evidence="4">
    <location>
        <begin position="272"/>
        <end position="281"/>
    </location>
</feature>
<feature type="compositionally biased region" description="Polar residues" evidence="4">
    <location>
        <begin position="230"/>
        <end position="263"/>
    </location>
</feature>
<dbReference type="GO" id="GO:0000978">
    <property type="term" value="F:RNA polymerase II cis-regulatory region sequence-specific DNA binding"/>
    <property type="evidence" value="ECO:0007669"/>
    <property type="project" value="TreeGrafter"/>
</dbReference>
<feature type="region of interest" description="Disordered" evidence="4">
    <location>
        <begin position="130"/>
        <end position="208"/>
    </location>
</feature>
<feature type="compositionally biased region" description="Polar residues" evidence="4">
    <location>
        <begin position="345"/>
        <end position="365"/>
    </location>
</feature>
<dbReference type="InterPro" id="IPR036910">
    <property type="entry name" value="HMG_box_dom_sf"/>
</dbReference>
<reference evidence="7" key="1">
    <citation type="journal article" date="2014" name="Proc. Natl. Acad. Sci. U.S.A.">
        <title>Extensive sampling of basidiomycete genomes demonstrates inadequacy of the white-rot/brown-rot paradigm for wood decay fungi.</title>
        <authorList>
            <person name="Riley R."/>
            <person name="Salamov A.A."/>
            <person name="Brown D.W."/>
            <person name="Nagy L.G."/>
            <person name="Floudas D."/>
            <person name="Held B.W."/>
            <person name="Levasseur A."/>
            <person name="Lombard V."/>
            <person name="Morin E."/>
            <person name="Otillar R."/>
            <person name="Lindquist E.A."/>
            <person name="Sun H."/>
            <person name="LaButti K.M."/>
            <person name="Schmutz J."/>
            <person name="Jabbour D."/>
            <person name="Luo H."/>
            <person name="Baker S.E."/>
            <person name="Pisabarro A.G."/>
            <person name="Walton J.D."/>
            <person name="Blanchette R.A."/>
            <person name="Henrissat B."/>
            <person name="Martin F."/>
            <person name="Cullen D."/>
            <person name="Hibbett D.S."/>
            <person name="Grigoriev I.V."/>
        </authorList>
    </citation>
    <scope>NUCLEOTIDE SEQUENCE [LARGE SCALE GENOMIC DNA]</scope>
    <source>
        <strain evidence="7">MUCL 33604</strain>
    </source>
</reference>
<dbReference type="Proteomes" id="UP000027265">
    <property type="component" value="Unassembled WGS sequence"/>
</dbReference>
<dbReference type="InterPro" id="IPR009071">
    <property type="entry name" value="HMG_box_dom"/>
</dbReference>
<feature type="compositionally biased region" description="Low complexity" evidence="4">
    <location>
        <begin position="25"/>
        <end position="34"/>
    </location>
</feature>
<feature type="compositionally biased region" description="Polar residues" evidence="4">
    <location>
        <begin position="447"/>
        <end position="457"/>
    </location>
</feature>
<gene>
    <name evidence="6" type="ORF">JAAARDRAFT_50784</name>
</gene>
<feature type="compositionally biased region" description="Basic and acidic residues" evidence="4">
    <location>
        <begin position="462"/>
        <end position="472"/>
    </location>
</feature>
<proteinExistence type="predicted"/>
<dbReference type="GO" id="GO:0005634">
    <property type="term" value="C:nucleus"/>
    <property type="evidence" value="ECO:0007669"/>
    <property type="project" value="UniProtKB-UniRule"/>
</dbReference>
<feature type="region of interest" description="Disordered" evidence="4">
    <location>
        <begin position="326"/>
        <end position="433"/>
    </location>
</feature>
<feature type="compositionally biased region" description="Basic residues" evidence="4">
    <location>
        <begin position="136"/>
        <end position="147"/>
    </location>
</feature>
<accession>A0A067P8W6</accession>
<feature type="region of interest" description="Disordered" evidence="4">
    <location>
        <begin position="447"/>
        <end position="472"/>
    </location>
</feature>
<feature type="compositionally biased region" description="Polar residues" evidence="4">
    <location>
        <begin position="401"/>
        <end position="415"/>
    </location>
</feature>
<dbReference type="HOGENOM" id="CLU_028294_0_0_1"/>
<dbReference type="GO" id="GO:0030154">
    <property type="term" value="P:cell differentiation"/>
    <property type="evidence" value="ECO:0007669"/>
    <property type="project" value="TreeGrafter"/>
</dbReference>